<dbReference type="Proteomes" id="UP000235005">
    <property type="component" value="Unassembled WGS sequence"/>
</dbReference>
<gene>
    <name evidence="2" type="ORF">C0039_12900</name>
</gene>
<evidence type="ECO:0000259" key="1">
    <source>
        <dbReference type="Pfam" id="PF16823"/>
    </source>
</evidence>
<dbReference type="AlphaFoldDB" id="A0A2N5X1G1"/>
<keyword evidence="3" id="KW-1185">Reference proteome</keyword>
<organism evidence="2 3">
    <name type="scientific">Pseudohalioglobus lutimaris</name>
    <dbReference type="NCBI Taxonomy" id="1737061"/>
    <lineage>
        <taxon>Bacteria</taxon>
        <taxon>Pseudomonadati</taxon>
        <taxon>Pseudomonadota</taxon>
        <taxon>Gammaproteobacteria</taxon>
        <taxon>Cellvibrionales</taxon>
        <taxon>Halieaceae</taxon>
        <taxon>Pseudohalioglobus</taxon>
    </lineage>
</organism>
<comment type="caution">
    <text evidence="2">The sequence shown here is derived from an EMBL/GenBank/DDBJ whole genome shotgun (WGS) entry which is preliminary data.</text>
</comment>
<dbReference type="RefSeq" id="WP_075999253.1">
    <property type="nucleotide sequence ID" value="NZ_PKUS01000016.1"/>
</dbReference>
<reference evidence="2 3" key="1">
    <citation type="submission" date="2018-01" db="EMBL/GenBank/DDBJ databases">
        <title>The draft genome sequence of Halioglobus lutimaris HF004.</title>
        <authorList>
            <person name="Du Z.-J."/>
            <person name="Shi M.-J."/>
        </authorList>
    </citation>
    <scope>NUCLEOTIDE SEQUENCE [LARGE SCALE GENOMIC DNA]</scope>
    <source>
        <strain evidence="2 3">HF004</strain>
    </source>
</reference>
<dbReference type="InterPro" id="IPR031800">
    <property type="entry name" value="PilZ_atypical"/>
</dbReference>
<dbReference type="GO" id="GO:0035438">
    <property type="term" value="F:cyclic-di-GMP binding"/>
    <property type="evidence" value="ECO:0007669"/>
    <property type="project" value="InterPro"/>
</dbReference>
<feature type="domain" description="Cyclic di-GMP receptor atypical PilZ" evidence="1">
    <location>
        <begin position="48"/>
        <end position="180"/>
    </location>
</feature>
<dbReference type="Pfam" id="PF16823">
    <property type="entry name" value="tPilZ"/>
    <property type="match status" value="1"/>
</dbReference>
<accession>A0A2N5X1G1</accession>
<protein>
    <recommendedName>
        <fullName evidence="1">Cyclic di-GMP receptor atypical PilZ domain-containing protein</fullName>
    </recommendedName>
</protein>
<proteinExistence type="predicted"/>
<dbReference type="OrthoDB" id="9151696at2"/>
<name>A0A2N5X1G1_9GAMM</name>
<dbReference type="EMBL" id="PKUS01000016">
    <property type="protein sequence ID" value="PLW68290.1"/>
    <property type="molecule type" value="Genomic_DNA"/>
</dbReference>
<sequence length="189" mass="20937">MDKSSSKPEDGLVFSDNISVKWQAAVKSPDAELLSLVNESNQAFLRAVAAVSAPPGELAEENAAIVQEIGRLDLKINLLLELVGQLVYAQLEIPARTRATISSDGIEWHSNELPEPGQTVFMQVYIQHGTPKPLCFYGEVVSEQAEHATGKARVRYLGLSEQTRGWLEKLIFRHHRRQVAFKKSVTADT</sequence>
<evidence type="ECO:0000313" key="2">
    <source>
        <dbReference type="EMBL" id="PLW68290.1"/>
    </source>
</evidence>
<evidence type="ECO:0000313" key="3">
    <source>
        <dbReference type="Proteomes" id="UP000235005"/>
    </source>
</evidence>